<dbReference type="InParanoid" id="Q23DB2"/>
<sequence>MEIEYNKKLYQAAEETDVNIQLLLSDFQEIFEKEKVSQKLDQIQLSFSHLNEVSKSIPGDHSYQLRIQEQKKISTECKECLKQKIEEIKLKMKNSDELLKEEMNKLQKLKQEKKQYVEDQKKKVDKEFRQELLKFNGL</sequence>
<dbReference type="EMBL" id="GG662712">
    <property type="protein sequence ID" value="EAR94464.2"/>
    <property type="molecule type" value="Genomic_DNA"/>
</dbReference>
<gene>
    <name evidence="2" type="ORF">TTHERM_00048780</name>
</gene>
<feature type="coiled-coil region" evidence="1">
    <location>
        <begin position="78"/>
        <end position="126"/>
    </location>
</feature>
<dbReference type="RefSeq" id="XP_001014774.2">
    <property type="nucleotide sequence ID" value="XM_001014774.2"/>
</dbReference>
<dbReference type="Proteomes" id="UP000009168">
    <property type="component" value="Unassembled WGS sequence"/>
</dbReference>
<reference evidence="3" key="1">
    <citation type="journal article" date="2006" name="PLoS Biol.">
        <title>Macronuclear genome sequence of the ciliate Tetrahymena thermophila, a model eukaryote.</title>
        <authorList>
            <person name="Eisen J.A."/>
            <person name="Coyne R.S."/>
            <person name="Wu M."/>
            <person name="Wu D."/>
            <person name="Thiagarajan M."/>
            <person name="Wortman J.R."/>
            <person name="Badger J.H."/>
            <person name="Ren Q."/>
            <person name="Amedeo P."/>
            <person name="Jones K.M."/>
            <person name="Tallon L.J."/>
            <person name="Delcher A.L."/>
            <person name="Salzberg S.L."/>
            <person name="Silva J.C."/>
            <person name="Haas B.J."/>
            <person name="Majoros W.H."/>
            <person name="Farzad M."/>
            <person name="Carlton J.M."/>
            <person name="Smith R.K. Jr."/>
            <person name="Garg J."/>
            <person name="Pearlman R.E."/>
            <person name="Karrer K.M."/>
            <person name="Sun L."/>
            <person name="Manning G."/>
            <person name="Elde N.C."/>
            <person name="Turkewitz A.P."/>
            <person name="Asai D.J."/>
            <person name="Wilkes D.E."/>
            <person name="Wang Y."/>
            <person name="Cai H."/>
            <person name="Collins K."/>
            <person name="Stewart B.A."/>
            <person name="Lee S.R."/>
            <person name="Wilamowska K."/>
            <person name="Weinberg Z."/>
            <person name="Ruzzo W.L."/>
            <person name="Wloga D."/>
            <person name="Gaertig J."/>
            <person name="Frankel J."/>
            <person name="Tsao C.-C."/>
            <person name="Gorovsky M.A."/>
            <person name="Keeling P.J."/>
            <person name="Waller R.F."/>
            <person name="Patron N.J."/>
            <person name="Cherry J.M."/>
            <person name="Stover N.A."/>
            <person name="Krieger C.J."/>
            <person name="del Toro C."/>
            <person name="Ryder H.F."/>
            <person name="Williamson S.C."/>
            <person name="Barbeau R.A."/>
            <person name="Hamilton E.P."/>
            <person name="Orias E."/>
        </authorList>
    </citation>
    <scope>NUCLEOTIDE SEQUENCE [LARGE SCALE GENOMIC DNA]</scope>
    <source>
        <strain evidence="3">SB210</strain>
    </source>
</reference>
<organism evidence="2 3">
    <name type="scientific">Tetrahymena thermophila (strain SB210)</name>
    <dbReference type="NCBI Taxonomy" id="312017"/>
    <lineage>
        <taxon>Eukaryota</taxon>
        <taxon>Sar</taxon>
        <taxon>Alveolata</taxon>
        <taxon>Ciliophora</taxon>
        <taxon>Intramacronucleata</taxon>
        <taxon>Oligohymenophorea</taxon>
        <taxon>Hymenostomatida</taxon>
        <taxon>Tetrahymenina</taxon>
        <taxon>Tetrahymenidae</taxon>
        <taxon>Tetrahymena</taxon>
    </lineage>
</organism>
<dbReference type="AlphaFoldDB" id="Q23DB2"/>
<accession>Q23DB2</accession>
<name>Q23DB2_TETTS</name>
<dbReference type="KEGG" id="tet:TTHERM_00048780"/>
<evidence type="ECO:0000256" key="1">
    <source>
        <dbReference type="SAM" id="Coils"/>
    </source>
</evidence>
<dbReference type="GeneID" id="7839751"/>
<proteinExistence type="predicted"/>
<evidence type="ECO:0000313" key="2">
    <source>
        <dbReference type="EMBL" id="EAR94464.2"/>
    </source>
</evidence>
<dbReference type="HOGENOM" id="CLU_2799633_0_0_1"/>
<keyword evidence="1" id="KW-0175">Coiled coil</keyword>
<evidence type="ECO:0000313" key="3">
    <source>
        <dbReference type="Proteomes" id="UP000009168"/>
    </source>
</evidence>
<protein>
    <submittedName>
        <fullName evidence="2">Uncharacterized protein</fullName>
    </submittedName>
</protein>
<keyword evidence="3" id="KW-1185">Reference proteome</keyword>